<name>A0AAD7CY17_MYCRO</name>
<proteinExistence type="predicted"/>
<feature type="chain" id="PRO_5042009955" evidence="1">
    <location>
        <begin position="19"/>
        <end position="73"/>
    </location>
</feature>
<evidence type="ECO:0000256" key="1">
    <source>
        <dbReference type="SAM" id="SignalP"/>
    </source>
</evidence>
<gene>
    <name evidence="2" type="ORF">B0H17DRAFT_1086692</name>
</gene>
<keyword evidence="3" id="KW-1185">Reference proteome</keyword>
<evidence type="ECO:0000313" key="3">
    <source>
        <dbReference type="Proteomes" id="UP001221757"/>
    </source>
</evidence>
<feature type="signal peptide" evidence="1">
    <location>
        <begin position="1"/>
        <end position="18"/>
    </location>
</feature>
<accession>A0AAD7CY17</accession>
<evidence type="ECO:0000313" key="2">
    <source>
        <dbReference type="EMBL" id="KAJ7669591.1"/>
    </source>
</evidence>
<comment type="caution">
    <text evidence="2">The sequence shown here is derived from an EMBL/GenBank/DDBJ whole genome shotgun (WGS) entry which is preliminary data.</text>
</comment>
<keyword evidence="1" id="KW-0732">Signal</keyword>
<reference evidence="2" key="1">
    <citation type="submission" date="2023-03" db="EMBL/GenBank/DDBJ databases">
        <title>Massive genome expansion in bonnet fungi (Mycena s.s.) driven by repeated elements and novel gene families across ecological guilds.</title>
        <authorList>
            <consortium name="Lawrence Berkeley National Laboratory"/>
            <person name="Harder C.B."/>
            <person name="Miyauchi S."/>
            <person name="Viragh M."/>
            <person name="Kuo A."/>
            <person name="Thoen E."/>
            <person name="Andreopoulos B."/>
            <person name="Lu D."/>
            <person name="Skrede I."/>
            <person name="Drula E."/>
            <person name="Henrissat B."/>
            <person name="Morin E."/>
            <person name="Kohler A."/>
            <person name="Barry K."/>
            <person name="LaButti K."/>
            <person name="Morin E."/>
            <person name="Salamov A."/>
            <person name="Lipzen A."/>
            <person name="Mereny Z."/>
            <person name="Hegedus B."/>
            <person name="Baldrian P."/>
            <person name="Stursova M."/>
            <person name="Weitz H."/>
            <person name="Taylor A."/>
            <person name="Grigoriev I.V."/>
            <person name="Nagy L.G."/>
            <person name="Martin F."/>
            <person name="Kauserud H."/>
        </authorList>
    </citation>
    <scope>NUCLEOTIDE SEQUENCE</scope>
    <source>
        <strain evidence="2">CBHHK067</strain>
    </source>
</reference>
<dbReference type="EMBL" id="JARKIE010000187">
    <property type="protein sequence ID" value="KAJ7669591.1"/>
    <property type="molecule type" value="Genomic_DNA"/>
</dbReference>
<protein>
    <submittedName>
        <fullName evidence="2">Uncharacterized protein</fullName>
    </submittedName>
</protein>
<organism evidence="2 3">
    <name type="scientific">Mycena rosella</name>
    <name type="common">Pink bonnet</name>
    <name type="synonym">Agaricus rosellus</name>
    <dbReference type="NCBI Taxonomy" id="1033263"/>
    <lineage>
        <taxon>Eukaryota</taxon>
        <taxon>Fungi</taxon>
        <taxon>Dikarya</taxon>
        <taxon>Basidiomycota</taxon>
        <taxon>Agaricomycotina</taxon>
        <taxon>Agaricomycetes</taxon>
        <taxon>Agaricomycetidae</taxon>
        <taxon>Agaricales</taxon>
        <taxon>Marasmiineae</taxon>
        <taxon>Mycenaceae</taxon>
        <taxon>Mycena</taxon>
    </lineage>
</organism>
<sequence length="73" mass="7743">MFFTTLMLAFAAVGAVQAGVIGARQGDPPPVFTATRTYETTTDVYPYIVTATTFITWTQSPTTIIAQPTGPGI</sequence>
<dbReference type="AlphaFoldDB" id="A0AAD7CY17"/>
<dbReference type="Proteomes" id="UP001221757">
    <property type="component" value="Unassembled WGS sequence"/>
</dbReference>